<keyword evidence="2" id="KW-0238">DNA-binding</keyword>
<dbReference type="InterPro" id="IPR010982">
    <property type="entry name" value="Lambda_DNA-bd_dom_sf"/>
</dbReference>
<evidence type="ECO:0000256" key="2">
    <source>
        <dbReference type="ARBA" id="ARBA00023125"/>
    </source>
</evidence>
<dbReference type="Gene3D" id="1.10.260.40">
    <property type="entry name" value="lambda repressor-like DNA-binding domains"/>
    <property type="match status" value="1"/>
</dbReference>
<evidence type="ECO:0000256" key="3">
    <source>
        <dbReference type="ARBA" id="ARBA00023163"/>
    </source>
</evidence>
<gene>
    <name evidence="5" type="ORF">HZA61_13695</name>
</gene>
<keyword evidence="1" id="KW-0805">Transcription regulation</keyword>
<evidence type="ECO:0000259" key="4">
    <source>
        <dbReference type="PROSITE" id="PS50943"/>
    </source>
</evidence>
<reference evidence="5" key="1">
    <citation type="submission" date="2020-07" db="EMBL/GenBank/DDBJ databases">
        <title>Huge and variable diversity of episymbiotic CPR bacteria and DPANN archaea in groundwater ecosystems.</title>
        <authorList>
            <person name="He C.Y."/>
            <person name="Keren R."/>
            <person name="Whittaker M."/>
            <person name="Farag I.F."/>
            <person name="Doudna J."/>
            <person name="Cate J.H.D."/>
            <person name="Banfield J.F."/>
        </authorList>
    </citation>
    <scope>NUCLEOTIDE SEQUENCE</scope>
    <source>
        <strain evidence="5">NC_groundwater_1813_Pr3_B-0.1um_71_17</strain>
    </source>
</reference>
<dbReference type="AlphaFoldDB" id="A0A933SDG7"/>
<accession>A0A933SDG7</accession>
<dbReference type="GO" id="GO:0003677">
    <property type="term" value="F:DNA binding"/>
    <property type="evidence" value="ECO:0007669"/>
    <property type="project" value="UniProtKB-KW"/>
</dbReference>
<keyword evidence="3" id="KW-0804">Transcription</keyword>
<dbReference type="PANTHER" id="PTHR46797:SF23">
    <property type="entry name" value="HTH-TYPE TRANSCRIPTIONAL REGULATOR SUTR"/>
    <property type="match status" value="1"/>
</dbReference>
<organism evidence="5 6">
    <name type="scientific">Eiseniibacteriota bacterium</name>
    <dbReference type="NCBI Taxonomy" id="2212470"/>
    <lineage>
        <taxon>Bacteria</taxon>
        <taxon>Candidatus Eiseniibacteriota</taxon>
    </lineage>
</organism>
<sequence>MDSELRAFGKRVRELRTRKGLSQEALAELSGLHRTYVGGVERGERNIGLKNICALAAALELPVSMLFQAPPSSIRARSSARYSPRTRHA</sequence>
<dbReference type="GO" id="GO:0003700">
    <property type="term" value="F:DNA-binding transcription factor activity"/>
    <property type="evidence" value="ECO:0007669"/>
    <property type="project" value="TreeGrafter"/>
</dbReference>
<name>A0A933SDG7_UNCEI</name>
<dbReference type="SUPFAM" id="SSF47413">
    <property type="entry name" value="lambda repressor-like DNA-binding domains"/>
    <property type="match status" value="1"/>
</dbReference>
<proteinExistence type="predicted"/>
<comment type="caution">
    <text evidence="5">The sequence shown here is derived from an EMBL/GenBank/DDBJ whole genome shotgun (WGS) entry which is preliminary data.</text>
</comment>
<dbReference type="PROSITE" id="PS50943">
    <property type="entry name" value="HTH_CROC1"/>
    <property type="match status" value="1"/>
</dbReference>
<dbReference type="GO" id="GO:0005829">
    <property type="term" value="C:cytosol"/>
    <property type="evidence" value="ECO:0007669"/>
    <property type="project" value="TreeGrafter"/>
</dbReference>
<dbReference type="EMBL" id="JACRIW010000097">
    <property type="protein sequence ID" value="MBI5170536.1"/>
    <property type="molecule type" value="Genomic_DNA"/>
</dbReference>
<feature type="domain" description="HTH cro/C1-type" evidence="4">
    <location>
        <begin position="12"/>
        <end position="66"/>
    </location>
</feature>
<dbReference type="InterPro" id="IPR050807">
    <property type="entry name" value="TransReg_Diox_bact_type"/>
</dbReference>
<evidence type="ECO:0000313" key="5">
    <source>
        <dbReference type="EMBL" id="MBI5170536.1"/>
    </source>
</evidence>
<dbReference type="PANTHER" id="PTHR46797">
    <property type="entry name" value="HTH-TYPE TRANSCRIPTIONAL REGULATOR"/>
    <property type="match status" value="1"/>
</dbReference>
<protein>
    <submittedName>
        <fullName evidence="5">Helix-turn-helix transcriptional regulator</fullName>
    </submittedName>
</protein>
<dbReference type="CDD" id="cd00093">
    <property type="entry name" value="HTH_XRE"/>
    <property type="match status" value="1"/>
</dbReference>
<evidence type="ECO:0000256" key="1">
    <source>
        <dbReference type="ARBA" id="ARBA00023015"/>
    </source>
</evidence>
<dbReference type="InterPro" id="IPR001387">
    <property type="entry name" value="Cro/C1-type_HTH"/>
</dbReference>
<dbReference type="SMART" id="SM00530">
    <property type="entry name" value="HTH_XRE"/>
    <property type="match status" value="1"/>
</dbReference>
<dbReference type="Pfam" id="PF01381">
    <property type="entry name" value="HTH_3"/>
    <property type="match status" value="1"/>
</dbReference>
<evidence type="ECO:0000313" key="6">
    <source>
        <dbReference type="Proteomes" id="UP000696931"/>
    </source>
</evidence>
<dbReference type="Proteomes" id="UP000696931">
    <property type="component" value="Unassembled WGS sequence"/>
</dbReference>